<dbReference type="AlphaFoldDB" id="A0A3L6KWK3"/>
<sequence>MNLELYVTLADLSRLPRGEPHDVKTLICRADTVRAPRPRELLSGRVFDISGQLLDTEYKGMPGETCVHVFFYDEWASAASFIERDDIVILKGFTVYDTPRVGDHDVEFPFFVTPIPHMAALRALQKGHKDDIMEVTVTADALETPNIRVMPKRLWGSYIANDMQCPRTNND</sequence>
<evidence type="ECO:0000313" key="1">
    <source>
        <dbReference type="EMBL" id="RHW68266.1"/>
    </source>
</evidence>
<dbReference type="EMBL" id="QSBY01000011">
    <property type="protein sequence ID" value="RHW68266.1"/>
    <property type="molecule type" value="Genomic_DNA"/>
</dbReference>
<dbReference type="Proteomes" id="UP000266743">
    <property type="component" value="Chromosome 11"/>
</dbReference>
<accession>A0A3L6KWK3</accession>
<name>A0A3L6KWK3_9TRYP</name>
<reference evidence="1" key="1">
    <citation type="submission" date="2018-09" db="EMBL/GenBank/DDBJ databases">
        <title>whole genome sequence of T. equiperdum IVM-t1 strain.</title>
        <authorList>
            <person name="Suganuma K."/>
        </authorList>
    </citation>
    <scope>NUCLEOTIDE SEQUENCE [LARGE SCALE GENOMIC DNA]</scope>
    <source>
        <strain evidence="1">IVM-t1</strain>
    </source>
</reference>
<gene>
    <name evidence="1" type="ORF">DPX39_110088100</name>
</gene>
<protein>
    <submittedName>
        <fullName evidence="1">Uncharacterized protein</fullName>
    </submittedName>
</protein>
<organism evidence="1">
    <name type="scientific">Trypanosoma brucei equiperdum</name>
    <dbReference type="NCBI Taxonomy" id="630700"/>
    <lineage>
        <taxon>Eukaryota</taxon>
        <taxon>Discoba</taxon>
        <taxon>Euglenozoa</taxon>
        <taxon>Kinetoplastea</taxon>
        <taxon>Metakinetoplastina</taxon>
        <taxon>Trypanosomatida</taxon>
        <taxon>Trypanosomatidae</taxon>
        <taxon>Trypanosoma</taxon>
    </lineage>
</organism>
<comment type="caution">
    <text evidence="1">The sequence shown here is derived from an EMBL/GenBank/DDBJ whole genome shotgun (WGS) entry which is preliminary data.</text>
</comment>
<proteinExistence type="predicted"/>